<reference evidence="3 4" key="1">
    <citation type="submission" date="2011-01" db="EMBL/GenBank/DDBJ databases">
        <title>Complete sequence of chromosome of Streptomyces flavogriseus ATCC 33331.</title>
        <authorList>
            <consortium name="US DOE Joint Genome Institute"/>
            <person name="Lucas S."/>
            <person name="Copeland A."/>
            <person name="Lapidus A."/>
            <person name="Cheng J.-F."/>
            <person name="Goodwin L."/>
            <person name="Pitluck S."/>
            <person name="Davenport K."/>
            <person name="Detter J.C."/>
            <person name="Han C."/>
            <person name="Tapia R."/>
            <person name="Land M."/>
            <person name="Hauser L."/>
            <person name="Kyrpides N."/>
            <person name="Ivanova N."/>
            <person name="Ovchinnikova G."/>
            <person name="Pagani I."/>
            <person name="Brumm P."/>
            <person name="Mead D."/>
            <person name="Woyke T."/>
        </authorList>
    </citation>
    <scope>NUCLEOTIDE SEQUENCE [LARGE SCALE GENOMIC DNA]</scope>
    <source>
        <strain evidence="4">ATCC 33331 / IAF-45CD</strain>
    </source>
</reference>
<dbReference type="AlphaFoldDB" id="A0A8D3WGT2"/>
<proteinExistence type="predicted"/>
<dbReference type="Proteomes" id="UP000002066">
    <property type="component" value="Chromosome"/>
</dbReference>
<evidence type="ECO:0000313" key="4">
    <source>
        <dbReference type="Proteomes" id="UP000002066"/>
    </source>
</evidence>
<feature type="compositionally biased region" description="Low complexity" evidence="1">
    <location>
        <begin position="90"/>
        <end position="101"/>
    </location>
</feature>
<gene>
    <name evidence="3" type="ordered locus">Sfla_2930</name>
</gene>
<sequence>MSQGDERGYGGHEPGNRNDDAYSTLGGTRQTRTRLPGGDEGEGYTRRPARNSRSLIMVVGVVVLLIAAIAFANQGGGGGSDGAKEKQSDTAGAGPTAATGTKPVQGKNGTIASGFAHDEQGAQSAAANYAVALGSAEMFDKTKRDGILQATHDPAVVATLQADMAKAYSPGFLANVGLKEDGSTPAGLTFVSRTIPVGTKVTAQDADAATVEVWCTGLVGMAGEGSTKPVTATWFTITEQLKWVGDDWKIESSSQAEGPTPVNGDNRASSADDIAGAVQGYGGFTYAR</sequence>
<dbReference type="EMBL" id="CP002475">
    <property type="protein sequence ID" value="ADW04357.1"/>
    <property type="molecule type" value="Genomic_DNA"/>
</dbReference>
<feature type="transmembrane region" description="Helical" evidence="2">
    <location>
        <begin position="54"/>
        <end position="72"/>
    </location>
</feature>
<protein>
    <submittedName>
        <fullName evidence="3">Integral membrane protein</fullName>
    </submittedName>
</protein>
<name>A0A8D3WGT2_STRFA</name>
<feature type="region of interest" description="Disordered" evidence="1">
    <location>
        <begin position="76"/>
        <end position="111"/>
    </location>
</feature>
<dbReference type="OrthoDB" id="3209305at2"/>
<dbReference type="KEGG" id="sfa:Sfla_2930"/>
<accession>A0A8D3WGT2</accession>
<organism evidence="3 4">
    <name type="scientific">Streptomyces pratensis (strain ATCC 33331 / IAF-45CD)</name>
    <dbReference type="NCBI Taxonomy" id="591167"/>
    <lineage>
        <taxon>Bacteria</taxon>
        <taxon>Bacillati</taxon>
        <taxon>Actinomycetota</taxon>
        <taxon>Actinomycetes</taxon>
        <taxon>Kitasatosporales</taxon>
        <taxon>Streptomycetaceae</taxon>
        <taxon>Streptomyces</taxon>
    </lineage>
</organism>
<feature type="compositionally biased region" description="Basic and acidic residues" evidence="1">
    <location>
        <begin position="1"/>
        <end position="20"/>
    </location>
</feature>
<keyword evidence="2" id="KW-0812">Transmembrane</keyword>
<evidence type="ECO:0000256" key="2">
    <source>
        <dbReference type="SAM" id="Phobius"/>
    </source>
</evidence>
<evidence type="ECO:0000256" key="1">
    <source>
        <dbReference type="SAM" id="MobiDB-lite"/>
    </source>
</evidence>
<feature type="region of interest" description="Disordered" evidence="1">
    <location>
        <begin position="252"/>
        <end position="271"/>
    </location>
</feature>
<keyword evidence="2" id="KW-1133">Transmembrane helix</keyword>
<evidence type="ECO:0000313" key="3">
    <source>
        <dbReference type="EMBL" id="ADW04357.1"/>
    </source>
</evidence>
<keyword evidence="2" id="KW-0472">Membrane</keyword>
<feature type="compositionally biased region" description="Low complexity" evidence="1">
    <location>
        <begin position="24"/>
        <end position="36"/>
    </location>
</feature>
<feature type="region of interest" description="Disordered" evidence="1">
    <location>
        <begin position="1"/>
        <end position="47"/>
    </location>
</feature>